<dbReference type="AlphaFoldDB" id="A0A931B830"/>
<accession>A0A931B830</accession>
<keyword evidence="2" id="KW-1185">Reference proteome</keyword>
<dbReference type="RefSeq" id="WP_196197984.1">
    <property type="nucleotide sequence ID" value="NZ_JADPRT010000018.1"/>
</dbReference>
<protein>
    <submittedName>
        <fullName evidence="1">Uncharacterized protein</fullName>
    </submittedName>
</protein>
<gene>
    <name evidence="1" type="ORF">I2501_32970</name>
</gene>
<sequence>MLPIPIESPALVTRIEVRRRTTRSGTPWLEAPIQLSDTNPLSLPGVVEGRSGLPKTEFQRQVCTLLEHWQRATGRTEKVLFLPR</sequence>
<organism evidence="1 2">
    <name type="scientific">Streptacidiphilus fuscans</name>
    <dbReference type="NCBI Taxonomy" id="2789292"/>
    <lineage>
        <taxon>Bacteria</taxon>
        <taxon>Bacillati</taxon>
        <taxon>Actinomycetota</taxon>
        <taxon>Actinomycetes</taxon>
        <taxon>Kitasatosporales</taxon>
        <taxon>Streptomycetaceae</taxon>
        <taxon>Streptacidiphilus</taxon>
    </lineage>
</organism>
<reference evidence="1" key="1">
    <citation type="submission" date="2020-11" db="EMBL/GenBank/DDBJ databases">
        <title>Isolation and identification of active actinomycetes.</title>
        <authorList>
            <person name="Yu B."/>
        </authorList>
    </citation>
    <scope>NUCLEOTIDE SEQUENCE</scope>
    <source>
        <strain evidence="1">NEAU-YB345</strain>
    </source>
</reference>
<evidence type="ECO:0000313" key="1">
    <source>
        <dbReference type="EMBL" id="MBF9072839.1"/>
    </source>
</evidence>
<comment type="caution">
    <text evidence="1">The sequence shown here is derived from an EMBL/GenBank/DDBJ whole genome shotgun (WGS) entry which is preliminary data.</text>
</comment>
<proteinExistence type="predicted"/>
<dbReference type="EMBL" id="JADPRT010000018">
    <property type="protein sequence ID" value="MBF9072839.1"/>
    <property type="molecule type" value="Genomic_DNA"/>
</dbReference>
<name>A0A931B830_9ACTN</name>
<evidence type="ECO:0000313" key="2">
    <source>
        <dbReference type="Proteomes" id="UP000657385"/>
    </source>
</evidence>
<dbReference type="Proteomes" id="UP000657385">
    <property type="component" value="Unassembled WGS sequence"/>
</dbReference>